<reference evidence="6 8" key="2">
    <citation type="submission" date="2018-12" db="EMBL/GenBank/DDBJ databases">
        <title>Streptomyces griseoviridis F1-27 complete genome.</title>
        <authorList>
            <person name="Mariita R.M."/>
            <person name="Sello J.K."/>
        </authorList>
    </citation>
    <scope>NUCLEOTIDE SEQUENCE [LARGE SCALE GENOMIC DNA]</scope>
    <source>
        <strain evidence="6 8">F1-27</strain>
    </source>
</reference>
<dbReference type="Proteomes" id="UP000271291">
    <property type="component" value="Chromosome"/>
</dbReference>
<dbReference type="Gene3D" id="3.40.50.150">
    <property type="entry name" value="Vaccinia Virus protein VP39"/>
    <property type="match status" value="1"/>
</dbReference>
<dbReference type="PANTHER" id="PTHR43464">
    <property type="entry name" value="METHYLTRANSFERASE"/>
    <property type="match status" value="1"/>
</dbReference>
<evidence type="ECO:0000256" key="3">
    <source>
        <dbReference type="ARBA" id="ARBA00022691"/>
    </source>
</evidence>
<evidence type="ECO:0000256" key="2">
    <source>
        <dbReference type="ARBA" id="ARBA00022679"/>
    </source>
</evidence>
<feature type="region of interest" description="Disordered" evidence="4">
    <location>
        <begin position="14"/>
        <end position="40"/>
    </location>
</feature>
<dbReference type="OrthoDB" id="9786503at2"/>
<dbReference type="SUPFAM" id="SSF53335">
    <property type="entry name" value="S-adenosyl-L-methionine-dependent methyltransferases"/>
    <property type="match status" value="1"/>
</dbReference>
<gene>
    <name evidence="7" type="ORF">DDJ31_02880</name>
    <name evidence="6" type="ORF">ELQ87_36360</name>
</gene>
<dbReference type="EMBL" id="CP029078">
    <property type="protein sequence ID" value="QCN84042.1"/>
    <property type="molecule type" value="Genomic_DNA"/>
</dbReference>
<feature type="domain" description="Methyltransferase" evidence="5">
    <location>
        <begin position="80"/>
        <end position="173"/>
    </location>
</feature>
<dbReference type="Pfam" id="PF13649">
    <property type="entry name" value="Methyltransf_25"/>
    <property type="match status" value="1"/>
</dbReference>
<keyword evidence="2 6" id="KW-0808">Transferase</keyword>
<evidence type="ECO:0000313" key="7">
    <source>
        <dbReference type="EMBL" id="QCN84042.1"/>
    </source>
</evidence>
<evidence type="ECO:0000313" key="8">
    <source>
        <dbReference type="Proteomes" id="UP000271291"/>
    </source>
</evidence>
<sequence length="245" mass="26260">MRLCNSGSLRRSVVAAARPSARHPAPDRPRRKAPPVNSANESAVFWEKHYAGMDARWGTKPNPVLTALLADLAPAPGTSLDLGCGHGGDALWLAAQGWDVTAVDVSQTALDRVAAGAAATGVTDRIHTRRHDLAETFPDGTFDLVTAAYFHSPITMAREHVLRRAAEAVAPGGLLIVIEHASTAPWSWQAGQDIRYPTPDDVIASLRLDDTWRVERGDAPQRTATGPEGRTATVTDNIIAVRRTS</sequence>
<dbReference type="AlphaFoldDB" id="A0A3S9ZN44"/>
<evidence type="ECO:0000259" key="5">
    <source>
        <dbReference type="Pfam" id="PF13649"/>
    </source>
</evidence>
<dbReference type="EMBL" id="CP034687">
    <property type="protein sequence ID" value="AZS89109.1"/>
    <property type="molecule type" value="Genomic_DNA"/>
</dbReference>
<dbReference type="InterPro" id="IPR041698">
    <property type="entry name" value="Methyltransf_25"/>
</dbReference>
<proteinExistence type="predicted"/>
<protein>
    <submittedName>
        <fullName evidence="6 7">SAM-dependent methyltransferase</fullName>
    </submittedName>
</protein>
<feature type="compositionally biased region" description="Low complexity" evidence="4">
    <location>
        <begin position="14"/>
        <end position="23"/>
    </location>
</feature>
<dbReference type="Proteomes" id="UP000501753">
    <property type="component" value="Chromosome"/>
</dbReference>
<evidence type="ECO:0000313" key="6">
    <source>
        <dbReference type="EMBL" id="AZS89109.1"/>
    </source>
</evidence>
<evidence type="ECO:0000313" key="9">
    <source>
        <dbReference type="Proteomes" id="UP000501753"/>
    </source>
</evidence>
<dbReference type="PANTHER" id="PTHR43464:SF19">
    <property type="entry name" value="UBIQUINONE BIOSYNTHESIS O-METHYLTRANSFERASE, MITOCHONDRIAL"/>
    <property type="match status" value="1"/>
</dbReference>
<accession>A0A3S9ZN44</accession>
<keyword evidence="9" id="KW-1185">Reference proteome</keyword>
<reference evidence="7 9" key="1">
    <citation type="submission" date="2018-04" db="EMBL/GenBank/DDBJ databases">
        <title>Complete genome sequences of Streptomyces griseoviridis K61 and characterization of antagonistic properties of biological control agents.</title>
        <authorList>
            <person name="Mariita R.M."/>
            <person name="Sello J.K."/>
        </authorList>
    </citation>
    <scope>NUCLEOTIDE SEQUENCE [LARGE SCALE GENOMIC DNA]</scope>
    <source>
        <strain evidence="7 9">K61</strain>
    </source>
</reference>
<dbReference type="GO" id="GO:0032259">
    <property type="term" value="P:methylation"/>
    <property type="evidence" value="ECO:0007669"/>
    <property type="project" value="UniProtKB-KW"/>
</dbReference>
<dbReference type="GO" id="GO:0008168">
    <property type="term" value="F:methyltransferase activity"/>
    <property type="evidence" value="ECO:0007669"/>
    <property type="project" value="UniProtKB-KW"/>
</dbReference>
<keyword evidence="1 6" id="KW-0489">Methyltransferase</keyword>
<dbReference type="CDD" id="cd02440">
    <property type="entry name" value="AdoMet_MTases"/>
    <property type="match status" value="1"/>
</dbReference>
<keyword evidence="3" id="KW-0949">S-adenosyl-L-methionine</keyword>
<dbReference type="InterPro" id="IPR029063">
    <property type="entry name" value="SAM-dependent_MTases_sf"/>
</dbReference>
<evidence type="ECO:0000256" key="1">
    <source>
        <dbReference type="ARBA" id="ARBA00022603"/>
    </source>
</evidence>
<evidence type="ECO:0000256" key="4">
    <source>
        <dbReference type="SAM" id="MobiDB-lite"/>
    </source>
</evidence>
<dbReference type="KEGG" id="sgd:ELQ87_36360"/>
<organism evidence="6 8">
    <name type="scientific">Streptomyces griseoviridis</name>
    <dbReference type="NCBI Taxonomy" id="45398"/>
    <lineage>
        <taxon>Bacteria</taxon>
        <taxon>Bacillati</taxon>
        <taxon>Actinomycetota</taxon>
        <taxon>Actinomycetes</taxon>
        <taxon>Kitasatosporales</taxon>
        <taxon>Streptomycetaceae</taxon>
        <taxon>Streptomyces</taxon>
    </lineage>
</organism>
<name>A0A3S9ZN44_STRGD</name>